<accession>A0A4Y2PVX5</accession>
<dbReference type="EMBL" id="BGPR01012055">
    <property type="protein sequence ID" value="GBN54276.1"/>
    <property type="molecule type" value="Genomic_DNA"/>
</dbReference>
<dbReference type="AlphaFoldDB" id="A0A4Y2PVX5"/>
<organism evidence="1 2">
    <name type="scientific">Araneus ventricosus</name>
    <name type="common">Orbweaver spider</name>
    <name type="synonym">Epeira ventricosa</name>
    <dbReference type="NCBI Taxonomy" id="182803"/>
    <lineage>
        <taxon>Eukaryota</taxon>
        <taxon>Metazoa</taxon>
        <taxon>Ecdysozoa</taxon>
        <taxon>Arthropoda</taxon>
        <taxon>Chelicerata</taxon>
        <taxon>Arachnida</taxon>
        <taxon>Araneae</taxon>
        <taxon>Araneomorphae</taxon>
        <taxon>Entelegynae</taxon>
        <taxon>Araneoidea</taxon>
        <taxon>Araneidae</taxon>
        <taxon>Araneus</taxon>
    </lineage>
</organism>
<keyword evidence="2" id="KW-1185">Reference proteome</keyword>
<dbReference type="Proteomes" id="UP000499080">
    <property type="component" value="Unassembled WGS sequence"/>
</dbReference>
<reference evidence="1 2" key="1">
    <citation type="journal article" date="2019" name="Sci. Rep.">
        <title>Orb-weaving spider Araneus ventricosus genome elucidates the spidroin gene catalogue.</title>
        <authorList>
            <person name="Kono N."/>
            <person name="Nakamura H."/>
            <person name="Ohtoshi R."/>
            <person name="Moran D.A.P."/>
            <person name="Shinohara A."/>
            <person name="Yoshida Y."/>
            <person name="Fujiwara M."/>
            <person name="Mori M."/>
            <person name="Tomita M."/>
            <person name="Arakawa K."/>
        </authorList>
    </citation>
    <scope>NUCLEOTIDE SEQUENCE [LARGE SCALE GENOMIC DNA]</scope>
</reference>
<name>A0A4Y2PVX5_ARAVE</name>
<proteinExistence type="predicted"/>
<evidence type="ECO:0000313" key="2">
    <source>
        <dbReference type="Proteomes" id="UP000499080"/>
    </source>
</evidence>
<gene>
    <name evidence="1" type="ORF">AVEN_39338_1</name>
</gene>
<protein>
    <submittedName>
        <fullName evidence="1">Uncharacterized protein</fullName>
    </submittedName>
</protein>
<evidence type="ECO:0000313" key="1">
    <source>
        <dbReference type="EMBL" id="GBN54276.1"/>
    </source>
</evidence>
<comment type="caution">
    <text evidence="1">The sequence shown here is derived from an EMBL/GenBank/DDBJ whole genome shotgun (WGS) entry which is preliminary data.</text>
</comment>
<sequence>MAFDSLIPKAIEIKGPQIRERPITCIKDKGNSLSTITAGIVRVVRKLPSSPNTSGRATLTKKAHAAVVKQSHLTKGGGNFRVTFGRFGRLSSFA</sequence>